<keyword evidence="3" id="KW-1185">Reference proteome</keyword>
<dbReference type="Gene3D" id="1.10.260.40">
    <property type="entry name" value="lambda repressor-like DNA-binding domains"/>
    <property type="match status" value="1"/>
</dbReference>
<dbReference type="SUPFAM" id="SSF47413">
    <property type="entry name" value="lambda repressor-like DNA-binding domains"/>
    <property type="match status" value="1"/>
</dbReference>
<evidence type="ECO:0000259" key="1">
    <source>
        <dbReference type="PROSITE" id="PS50943"/>
    </source>
</evidence>
<dbReference type="InterPro" id="IPR010982">
    <property type="entry name" value="Lambda_DNA-bd_dom_sf"/>
</dbReference>
<dbReference type="RefSeq" id="WP_344434852.1">
    <property type="nucleotide sequence ID" value="NZ_BAAASL010000007.1"/>
</dbReference>
<organism evidence="2 3">
    <name type="scientific">Streptomyces luteosporeus</name>
    <dbReference type="NCBI Taxonomy" id="173856"/>
    <lineage>
        <taxon>Bacteria</taxon>
        <taxon>Bacillati</taxon>
        <taxon>Actinomycetota</taxon>
        <taxon>Actinomycetes</taxon>
        <taxon>Kitasatosporales</taxon>
        <taxon>Streptomycetaceae</taxon>
        <taxon>Streptomyces</taxon>
    </lineage>
</organism>
<proteinExistence type="predicted"/>
<accession>A0ABN3TQD2</accession>
<reference evidence="2 3" key="1">
    <citation type="journal article" date="2019" name="Int. J. Syst. Evol. Microbiol.">
        <title>The Global Catalogue of Microorganisms (GCM) 10K type strain sequencing project: providing services to taxonomists for standard genome sequencing and annotation.</title>
        <authorList>
            <consortium name="The Broad Institute Genomics Platform"/>
            <consortium name="The Broad Institute Genome Sequencing Center for Infectious Disease"/>
            <person name="Wu L."/>
            <person name="Ma J."/>
        </authorList>
    </citation>
    <scope>NUCLEOTIDE SEQUENCE [LARGE SCALE GENOMIC DNA]</scope>
    <source>
        <strain evidence="2 3">JCM 4542</strain>
    </source>
</reference>
<dbReference type="EMBL" id="BAAASL010000007">
    <property type="protein sequence ID" value="GAA2714798.1"/>
    <property type="molecule type" value="Genomic_DNA"/>
</dbReference>
<dbReference type="PROSITE" id="PS50943">
    <property type="entry name" value="HTH_CROC1"/>
    <property type="match status" value="1"/>
</dbReference>
<dbReference type="SMART" id="SM00530">
    <property type="entry name" value="HTH_XRE"/>
    <property type="match status" value="1"/>
</dbReference>
<dbReference type="Proteomes" id="UP001500886">
    <property type="component" value="Unassembled WGS sequence"/>
</dbReference>
<evidence type="ECO:0000313" key="2">
    <source>
        <dbReference type="EMBL" id="GAA2714798.1"/>
    </source>
</evidence>
<feature type="domain" description="HTH cro/C1-type" evidence="1">
    <location>
        <begin position="13"/>
        <end position="67"/>
    </location>
</feature>
<protein>
    <recommendedName>
        <fullName evidence="1">HTH cro/C1-type domain-containing protein</fullName>
    </recommendedName>
</protein>
<dbReference type="InterPro" id="IPR001387">
    <property type="entry name" value="Cro/C1-type_HTH"/>
</dbReference>
<dbReference type="Pfam" id="PF01381">
    <property type="entry name" value="HTH_3"/>
    <property type="match status" value="1"/>
</dbReference>
<sequence>MPDSNDTHIGARIAEQRNLAHLTQRGLADKAHISYSLLSKVESGHKPASPALIAACARALGIETSVLVGQPFRAEQREDRFEAPIAALRASLENWDVPLDPVAPPRPLHDIAADVKALGELRRSAEYWKTVNRAPALIDELVEASHRLDGTSRERAHRLLAYTYRCVHDVVYGLGHIDLGSCVLARMGYSAERSGDPNMVFLTAYLRAQSCFSTGRHEVGIRLMERALADVEESARQGDRSALCVQGNLRLRATMLAARSNPAGKGQEDNARAQWQEAWETAERLGADTENYVMSFGPSNTLIHQVSLEVELGNYGRAVKAAAKLHLPSQFAARFPERVGHHFIDVSRAQLWTGHRQAALASLLKARTAAPQQTRYHPHVRETVRALRRADRANSESLANYARWVGV</sequence>
<evidence type="ECO:0000313" key="3">
    <source>
        <dbReference type="Proteomes" id="UP001500886"/>
    </source>
</evidence>
<gene>
    <name evidence="2" type="ORF">GCM10010315_22700</name>
</gene>
<name>A0ABN3TQD2_9ACTN</name>
<comment type="caution">
    <text evidence="2">The sequence shown here is derived from an EMBL/GenBank/DDBJ whole genome shotgun (WGS) entry which is preliminary data.</text>
</comment>
<dbReference type="CDD" id="cd00093">
    <property type="entry name" value="HTH_XRE"/>
    <property type="match status" value="1"/>
</dbReference>